<dbReference type="InterPro" id="IPR029498">
    <property type="entry name" value="HeLo_dom"/>
</dbReference>
<comment type="caution">
    <text evidence="3">The sequence shown here is derived from an EMBL/GenBank/DDBJ whole genome shotgun (WGS) entry which is preliminary data.</text>
</comment>
<feature type="chain" id="PRO_5040468991" description="Prion-inhibition and propagation HeLo domain-containing protein" evidence="1">
    <location>
        <begin position="25"/>
        <end position="239"/>
    </location>
</feature>
<name>A0A9N9M336_9HELO</name>
<dbReference type="Pfam" id="PF14479">
    <property type="entry name" value="HeLo"/>
    <property type="match status" value="1"/>
</dbReference>
<feature type="signal peptide" evidence="1">
    <location>
        <begin position="1"/>
        <end position="24"/>
    </location>
</feature>
<evidence type="ECO:0000313" key="4">
    <source>
        <dbReference type="Proteomes" id="UP000701801"/>
    </source>
</evidence>
<dbReference type="Gene3D" id="1.20.120.1020">
    <property type="entry name" value="Prion-inhibition and propagation, HeLo domain"/>
    <property type="match status" value="2"/>
</dbReference>
<protein>
    <recommendedName>
        <fullName evidence="2">Prion-inhibition and propagation HeLo domain-containing protein</fullName>
    </recommendedName>
</protein>
<dbReference type="EMBL" id="CAJVRM010000574">
    <property type="protein sequence ID" value="CAG8982161.1"/>
    <property type="molecule type" value="Genomic_DNA"/>
</dbReference>
<evidence type="ECO:0000256" key="1">
    <source>
        <dbReference type="SAM" id="SignalP"/>
    </source>
</evidence>
<dbReference type="Proteomes" id="UP000701801">
    <property type="component" value="Unassembled WGS sequence"/>
</dbReference>
<proteinExistence type="predicted"/>
<keyword evidence="1" id="KW-0732">Signal</keyword>
<dbReference type="OrthoDB" id="20872at2759"/>
<gene>
    <name evidence="3" type="ORF">HYALB_00003596</name>
</gene>
<reference evidence="3" key="1">
    <citation type="submission" date="2021-07" db="EMBL/GenBank/DDBJ databases">
        <authorList>
            <person name="Durling M."/>
        </authorList>
    </citation>
    <scope>NUCLEOTIDE SEQUENCE</scope>
</reference>
<feature type="domain" description="Prion-inhibition and propagation HeLo" evidence="2">
    <location>
        <begin position="52"/>
        <end position="159"/>
    </location>
</feature>
<evidence type="ECO:0000259" key="2">
    <source>
        <dbReference type="Pfam" id="PF14479"/>
    </source>
</evidence>
<dbReference type="AlphaFoldDB" id="A0A9N9M336"/>
<dbReference type="InterPro" id="IPR038305">
    <property type="entry name" value="HeLo_sf"/>
</dbReference>
<keyword evidence="4" id="KW-1185">Reference proteome</keyword>
<accession>A0A9N9M336</accession>
<evidence type="ECO:0000313" key="3">
    <source>
        <dbReference type="EMBL" id="CAG8982161.1"/>
    </source>
</evidence>
<organism evidence="3 4">
    <name type="scientific">Hymenoscyphus albidus</name>
    <dbReference type="NCBI Taxonomy" id="595503"/>
    <lineage>
        <taxon>Eukaryota</taxon>
        <taxon>Fungi</taxon>
        <taxon>Dikarya</taxon>
        <taxon>Ascomycota</taxon>
        <taxon>Pezizomycotina</taxon>
        <taxon>Leotiomycetes</taxon>
        <taxon>Helotiales</taxon>
        <taxon>Helotiaceae</taxon>
        <taxon>Hymenoscyphus</taxon>
    </lineage>
</organism>
<sequence length="239" mass="26030">MAEIASLTIGGIGLASLFTTCVDCLDCITLAPQNNGYELPALREKWPQIGGAVGEALVSIKDAFTDVSALEKRYSLKATPESSSTAMDIHESRALNQIMDAFHIWAVHDKKKFDTLIQVVSFNIDRLEKISENLNVLEKQKKLASVIKEIDDEDSLKLLVEAIEENQSTGSASSGHLFINTIIGERARVTMGNAGNSTIVGYKFNRTNIMNAEVYIGNMLDAALASFYSALKGPELGKE</sequence>